<comment type="subcellular location">
    <subcellularLocation>
        <location evidence="1 5">Cell membrane</location>
        <topology evidence="1 5">Multi-pass membrane protein</topology>
    </subcellularLocation>
</comment>
<evidence type="ECO:0000256" key="2">
    <source>
        <dbReference type="ARBA" id="ARBA00022692"/>
    </source>
</evidence>
<comment type="similarity">
    <text evidence="5">Belongs to the binding-protein-dependent transport system permease family.</text>
</comment>
<dbReference type="InterPro" id="IPR035906">
    <property type="entry name" value="MetI-like_sf"/>
</dbReference>
<keyword evidence="5" id="KW-0813">Transport</keyword>
<feature type="domain" description="ABC transmembrane type-1" evidence="6">
    <location>
        <begin position="71"/>
        <end position="347"/>
    </location>
</feature>
<feature type="transmembrane region" description="Helical" evidence="5">
    <location>
        <begin position="213"/>
        <end position="236"/>
    </location>
</feature>
<evidence type="ECO:0000313" key="8">
    <source>
        <dbReference type="Proteomes" id="UP001064632"/>
    </source>
</evidence>
<feature type="transmembrane region" description="Helical" evidence="5">
    <location>
        <begin position="117"/>
        <end position="136"/>
    </location>
</feature>
<evidence type="ECO:0000256" key="3">
    <source>
        <dbReference type="ARBA" id="ARBA00022989"/>
    </source>
</evidence>
<dbReference type="SUPFAM" id="SSF161098">
    <property type="entry name" value="MetI-like"/>
    <property type="match status" value="1"/>
</dbReference>
<feature type="transmembrane region" description="Helical" evidence="5">
    <location>
        <begin position="75"/>
        <end position="96"/>
    </location>
</feature>
<dbReference type="PROSITE" id="PS50928">
    <property type="entry name" value="ABC_TM1"/>
    <property type="match status" value="1"/>
</dbReference>
<dbReference type="CDD" id="cd06261">
    <property type="entry name" value="TM_PBP2"/>
    <property type="match status" value="1"/>
</dbReference>
<dbReference type="PANTHER" id="PTHR42727:SF1">
    <property type="entry name" value="PHOSPHATE TRANSPORT SYSTEM PERMEASE"/>
    <property type="match status" value="1"/>
</dbReference>
<dbReference type="EMBL" id="CP104694">
    <property type="protein sequence ID" value="UXI69572.1"/>
    <property type="molecule type" value="Genomic_DNA"/>
</dbReference>
<dbReference type="RefSeq" id="WP_261696526.1">
    <property type="nucleotide sequence ID" value="NZ_CP104694.1"/>
</dbReference>
<evidence type="ECO:0000256" key="4">
    <source>
        <dbReference type="ARBA" id="ARBA00023136"/>
    </source>
</evidence>
<dbReference type="Gene3D" id="1.10.3720.10">
    <property type="entry name" value="MetI-like"/>
    <property type="match status" value="1"/>
</dbReference>
<proteinExistence type="inferred from homology"/>
<evidence type="ECO:0000313" key="7">
    <source>
        <dbReference type="EMBL" id="UXI69572.1"/>
    </source>
</evidence>
<organism evidence="7 8">
    <name type="scientific">Tahibacter amnicola</name>
    <dbReference type="NCBI Taxonomy" id="2976241"/>
    <lineage>
        <taxon>Bacteria</taxon>
        <taxon>Pseudomonadati</taxon>
        <taxon>Pseudomonadota</taxon>
        <taxon>Gammaproteobacteria</taxon>
        <taxon>Lysobacterales</taxon>
        <taxon>Rhodanobacteraceae</taxon>
        <taxon>Tahibacter</taxon>
    </lineage>
</organism>
<feature type="transmembrane region" description="Helical" evidence="5">
    <location>
        <begin position="328"/>
        <end position="347"/>
    </location>
</feature>
<feature type="transmembrane region" description="Helical" evidence="5">
    <location>
        <begin position="257"/>
        <end position="281"/>
    </location>
</feature>
<feature type="transmembrane region" description="Helical" evidence="5">
    <location>
        <begin position="33"/>
        <end position="55"/>
    </location>
</feature>
<feature type="transmembrane region" description="Helical" evidence="5">
    <location>
        <begin position="142"/>
        <end position="162"/>
    </location>
</feature>
<evidence type="ECO:0000256" key="5">
    <source>
        <dbReference type="RuleBase" id="RU363032"/>
    </source>
</evidence>
<feature type="transmembrane region" description="Helical" evidence="5">
    <location>
        <begin position="174"/>
        <end position="193"/>
    </location>
</feature>
<protein>
    <submittedName>
        <fullName evidence="7">ABC transporter permease subunit</fullName>
    </submittedName>
</protein>
<keyword evidence="8" id="KW-1185">Reference proteome</keyword>
<name>A0ABY6BII7_9GAMM</name>
<evidence type="ECO:0000256" key="1">
    <source>
        <dbReference type="ARBA" id="ARBA00004651"/>
    </source>
</evidence>
<gene>
    <name evidence="7" type="ORF">N4264_07995</name>
</gene>
<accession>A0ABY6BII7</accession>
<sequence length="361" mass="37354">MPVPAVESAAPSPGQVFRAQLARRLRRERWTNGVIRCAAVAVLAAVAGIPTFLLVDAGVSSASWAALRPVFVGSLKAAFAAMVVALPLGLFAAAWCARFASPATRAWLKPVFELIEAVPAVVLGLVASVTVAPWLARHVVSVAAFAALLPVALGAVGLAWPSAPAGWRRRATGYEPWLCVPVIAGVALAAWLIGSGITHALGVGEPATPWNLLLVGIVLGLAVMPMLFTLAEDALFAVPAHLTDGALALGASRWQALVRLVVPAAAPGLFAAVLLCLSRALGETMIVLMASGNTPDATGNPFVGLRAISANLALEAPEAVPGSAHYRLLLTSALLLFVLCFILNSVADAVRVRLRRRLAGL</sequence>
<dbReference type="PANTHER" id="PTHR42727">
    <property type="entry name" value="PHOSPHATE TRANSPORT SYSTEM PERMEASE PROTEIN"/>
    <property type="match status" value="1"/>
</dbReference>
<keyword evidence="4 5" id="KW-0472">Membrane</keyword>
<dbReference type="InterPro" id="IPR000515">
    <property type="entry name" value="MetI-like"/>
</dbReference>
<reference evidence="7" key="1">
    <citation type="submission" date="2022-09" db="EMBL/GenBank/DDBJ databases">
        <title>Tahibacter sp. nov., isolated from a fresh water.</title>
        <authorList>
            <person name="Baek J.H."/>
            <person name="Lee J.K."/>
            <person name="Kim J.M."/>
            <person name="Jeon C.O."/>
        </authorList>
    </citation>
    <scope>NUCLEOTIDE SEQUENCE</scope>
    <source>
        <strain evidence="7">W38</strain>
    </source>
</reference>
<keyword evidence="2 5" id="KW-0812">Transmembrane</keyword>
<keyword evidence="3 5" id="KW-1133">Transmembrane helix</keyword>
<evidence type="ECO:0000259" key="6">
    <source>
        <dbReference type="PROSITE" id="PS50928"/>
    </source>
</evidence>
<dbReference type="Pfam" id="PF00528">
    <property type="entry name" value="BPD_transp_1"/>
    <property type="match status" value="1"/>
</dbReference>
<dbReference type="Proteomes" id="UP001064632">
    <property type="component" value="Chromosome"/>
</dbReference>